<evidence type="ECO:0000313" key="4">
    <source>
        <dbReference type="Proteomes" id="UP001220324"/>
    </source>
</evidence>
<evidence type="ECO:0000313" key="3">
    <source>
        <dbReference type="EMBL" id="KAJ5524194.1"/>
    </source>
</evidence>
<gene>
    <name evidence="3" type="ORF">N7494_010844</name>
</gene>
<feature type="domain" description="Bacteriophage T5 Orf172 DNA-binding" evidence="2">
    <location>
        <begin position="166"/>
        <end position="263"/>
    </location>
</feature>
<dbReference type="EMBL" id="JAQIZZ010000008">
    <property type="protein sequence ID" value="KAJ5524194.1"/>
    <property type="molecule type" value="Genomic_DNA"/>
</dbReference>
<organism evidence="3 4">
    <name type="scientific">Penicillium frequentans</name>
    <dbReference type="NCBI Taxonomy" id="3151616"/>
    <lineage>
        <taxon>Eukaryota</taxon>
        <taxon>Fungi</taxon>
        <taxon>Dikarya</taxon>
        <taxon>Ascomycota</taxon>
        <taxon>Pezizomycotina</taxon>
        <taxon>Eurotiomycetes</taxon>
        <taxon>Eurotiomycetidae</taxon>
        <taxon>Eurotiales</taxon>
        <taxon>Aspergillaceae</taxon>
        <taxon>Penicillium</taxon>
    </lineage>
</organism>
<comment type="caution">
    <text evidence="3">The sequence shown here is derived from an EMBL/GenBank/DDBJ whole genome shotgun (WGS) entry which is preliminary data.</text>
</comment>
<dbReference type="AlphaFoldDB" id="A0AAD6GA51"/>
<evidence type="ECO:0000256" key="1">
    <source>
        <dbReference type="SAM" id="MobiDB-lite"/>
    </source>
</evidence>
<dbReference type="Proteomes" id="UP001220324">
    <property type="component" value="Unassembled WGS sequence"/>
</dbReference>
<protein>
    <recommendedName>
        <fullName evidence="2">Bacteriophage T5 Orf172 DNA-binding domain-containing protein</fullName>
    </recommendedName>
</protein>
<feature type="compositionally biased region" description="Polar residues" evidence="1">
    <location>
        <begin position="428"/>
        <end position="440"/>
    </location>
</feature>
<reference evidence="3 4" key="1">
    <citation type="journal article" date="2023" name="IMA Fungus">
        <title>Comparative genomic study of the Penicillium genus elucidates a diverse pangenome and 15 lateral gene transfer events.</title>
        <authorList>
            <person name="Petersen C."/>
            <person name="Sorensen T."/>
            <person name="Nielsen M.R."/>
            <person name="Sondergaard T.E."/>
            <person name="Sorensen J.L."/>
            <person name="Fitzpatrick D.A."/>
            <person name="Frisvad J.C."/>
            <person name="Nielsen K.L."/>
        </authorList>
    </citation>
    <scope>NUCLEOTIDE SEQUENCE [LARGE SCALE GENOMIC DNA]</scope>
    <source>
        <strain evidence="3 4">IBT 35679</strain>
    </source>
</reference>
<keyword evidence="4" id="KW-1185">Reference proteome</keyword>
<proteinExistence type="predicted"/>
<name>A0AAD6GA51_9EURO</name>
<dbReference type="Pfam" id="PF10544">
    <property type="entry name" value="T5orf172"/>
    <property type="match status" value="1"/>
</dbReference>
<accession>A0AAD6GA51</accession>
<sequence length="508" mass="57028">MAPEPVPEPKFQPLHEVLAEAFSEDSPKILCAFLEKDGTPCSDTVEKTDLKGAQYYVEKVSQYLSNTTETSPLLALLFQLCNYCLCGHHMKHNGHPKSQWLRELKTKTFKEKFISLLMANERWPPPPRVLEFKAYQKGKSVGTWLETLKRIEEVLKKELTGIDKNYVYVLSSPEAVGKFKIGVCKDHPMEKRTDQHLKCYPSSKIIKSMAVPRYAYRVEQLMLAEFNEYHFQLEEPCHVYDHGRHKEWLNVDADILVGRIREWQDFFIDRPHKMKLYAEDGSFNRDAGPLSPPHRDSEKPTDYTPMRNGGWPSSRSPTPYNDSPDPFLTINEDTGNASGKPVETPADPTPTKPHRRSSSSRSSYLPNGNPVPSSKESGGMGKAIGKSQETNENDTPTKNRRTSRRFLAPADESPIRSSKKNGDMDIISDQSSLLPENSTPAKPDSRSLRLASSPKESSVSGLKVGKKSKGKSGNSAESDISENLSMIKLTNGRRTRSTSAISQEAAVK</sequence>
<dbReference type="InterPro" id="IPR018306">
    <property type="entry name" value="Phage_T5_Orf172_DNA-bd"/>
</dbReference>
<feature type="compositionally biased region" description="Polar residues" evidence="1">
    <location>
        <begin position="311"/>
        <end position="321"/>
    </location>
</feature>
<feature type="compositionally biased region" description="Polar residues" evidence="1">
    <location>
        <begin position="387"/>
        <end position="396"/>
    </location>
</feature>
<feature type="region of interest" description="Disordered" evidence="1">
    <location>
        <begin position="282"/>
        <end position="508"/>
    </location>
</feature>
<evidence type="ECO:0000259" key="2">
    <source>
        <dbReference type="Pfam" id="PF10544"/>
    </source>
</evidence>
<feature type="compositionally biased region" description="Polar residues" evidence="1">
    <location>
        <begin position="364"/>
        <end position="376"/>
    </location>
</feature>